<keyword evidence="12 20" id="KW-0472">Membrane</keyword>
<keyword evidence="9" id="KW-0378">Hydrolase</keyword>
<feature type="region of interest" description="Disordered" evidence="19">
    <location>
        <begin position="550"/>
        <end position="604"/>
    </location>
</feature>
<dbReference type="Gene3D" id="3.40.50.1820">
    <property type="entry name" value="alpha/beta hydrolase"/>
    <property type="match status" value="1"/>
</dbReference>
<name>A0A015I1K6_RHIIW</name>
<evidence type="ECO:0000256" key="14">
    <source>
        <dbReference type="ARBA" id="ARBA00037042"/>
    </source>
</evidence>
<evidence type="ECO:0000256" key="12">
    <source>
        <dbReference type="ARBA" id="ARBA00023136"/>
    </source>
</evidence>
<dbReference type="STRING" id="1432141.A0A015I1K6"/>
<comment type="catalytic activity">
    <reaction evidence="1">
        <text>Preferential release of a C-terminal arginine or lysine residue.</text>
        <dbReference type="EC" id="3.4.16.6"/>
    </reaction>
</comment>
<dbReference type="HOGENOM" id="CLU_008523_11_0_1"/>
<proteinExistence type="inferred from homology"/>
<evidence type="ECO:0000256" key="7">
    <source>
        <dbReference type="ARBA" id="ARBA00022703"/>
    </source>
</evidence>
<keyword evidence="6 20" id="KW-0812">Transmembrane</keyword>
<evidence type="ECO:0000256" key="20">
    <source>
        <dbReference type="SAM" id="Phobius"/>
    </source>
</evidence>
<evidence type="ECO:0000256" key="17">
    <source>
        <dbReference type="ARBA" id="ARBA00040628"/>
    </source>
</evidence>
<evidence type="ECO:0000256" key="8">
    <source>
        <dbReference type="ARBA" id="ARBA00022729"/>
    </source>
</evidence>
<evidence type="ECO:0000256" key="13">
    <source>
        <dbReference type="ARBA" id="ARBA00023180"/>
    </source>
</evidence>
<dbReference type="PANTHER" id="PTHR11802">
    <property type="entry name" value="SERINE PROTEASE FAMILY S10 SERINE CARBOXYPEPTIDASE"/>
    <property type="match status" value="1"/>
</dbReference>
<feature type="chain" id="PRO_5001474062" description="Pheromone-processing carboxypeptidase KEX1" evidence="21">
    <location>
        <begin position="26"/>
        <end position="604"/>
    </location>
</feature>
<accession>A0A015I1K6</accession>
<dbReference type="SUPFAM" id="SSF53474">
    <property type="entry name" value="alpha/beta-Hydrolases"/>
    <property type="match status" value="1"/>
</dbReference>
<evidence type="ECO:0000256" key="3">
    <source>
        <dbReference type="ARBA" id="ARBA00009431"/>
    </source>
</evidence>
<dbReference type="EMBL" id="JEMT01029762">
    <property type="protein sequence ID" value="EXX50857.1"/>
    <property type="molecule type" value="Genomic_DNA"/>
</dbReference>
<dbReference type="GO" id="GO:0005802">
    <property type="term" value="C:trans-Golgi network"/>
    <property type="evidence" value="ECO:0007669"/>
    <property type="project" value="TreeGrafter"/>
</dbReference>
<dbReference type="PANTHER" id="PTHR11802:SF190">
    <property type="entry name" value="PHEROMONE-PROCESSING CARBOXYPEPTIDASE KEX1"/>
    <property type="match status" value="1"/>
</dbReference>
<evidence type="ECO:0000256" key="19">
    <source>
        <dbReference type="SAM" id="MobiDB-lite"/>
    </source>
</evidence>
<comment type="subcellular location">
    <subcellularLocation>
        <location evidence="2">Golgi apparatus</location>
        <location evidence="2">trans-Golgi network membrane</location>
        <topology evidence="2">Single-pass type I membrane protein</topology>
    </subcellularLocation>
</comment>
<evidence type="ECO:0000313" key="23">
    <source>
        <dbReference type="Proteomes" id="UP000022910"/>
    </source>
</evidence>
<dbReference type="GO" id="GO:0006915">
    <property type="term" value="P:apoptotic process"/>
    <property type="evidence" value="ECO:0007669"/>
    <property type="project" value="UniProtKB-KW"/>
</dbReference>
<feature type="signal peptide" evidence="21">
    <location>
        <begin position="1"/>
        <end position="25"/>
    </location>
</feature>
<feature type="transmembrane region" description="Helical" evidence="20">
    <location>
        <begin position="487"/>
        <end position="510"/>
    </location>
</feature>
<keyword evidence="5" id="KW-0645">Protease</keyword>
<dbReference type="InterPro" id="IPR029058">
    <property type="entry name" value="AB_hydrolase_fold"/>
</dbReference>
<protein>
    <recommendedName>
        <fullName evidence="17">Pheromone-processing carboxypeptidase KEX1</fullName>
        <ecNumber evidence="15">3.4.16.6</ecNumber>
    </recommendedName>
    <alternativeName>
        <fullName evidence="18">Carboxypeptidase D</fullName>
    </alternativeName>
    <alternativeName>
        <fullName evidence="16">Pheromone-processing carboxypeptidase kex1</fullName>
    </alternativeName>
</protein>
<organism evidence="22 23">
    <name type="scientific">Rhizophagus irregularis (strain DAOM 197198w)</name>
    <name type="common">Glomus intraradices</name>
    <dbReference type="NCBI Taxonomy" id="1432141"/>
    <lineage>
        <taxon>Eukaryota</taxon>
        <taxon>Fungi</taxon>
        <taxon>Fungi incertae sedis</taxon>
        <taxon>Mucoromycota</taxon>
        <taxon>Glomeromycotina</taxon>
        <taxon>Glomeromycetes</taxon>
        <taxon>Glomerales</taxon>
        <taxon>Glomeraceae</taxon>
        <taxon>Rhizophagus</taxon>
    </lineage>
</organism>
<evidence type="ECO:0000256" key="5">
    <source>
        <dbReference type="ARBA" id="ARBA00022670"/>
    </source>
</evidence>
<dbReference type="InterPro" id="IPR001563">
    <property type="entry name" value="Peptidase_S10"/>
</dbReference>
<evidence type="ECO:0000256" key="16">
    <source>
        <dbReference type="ARBA" id="ARBA00040403"/>
    </source>
</evidence>
<feature type="compositionally biased region" description="Basic and acidic residues" evidence="19">
    <location>
        <begin position="592"/>
        <end position="604"/>
    </location>
</feature>
<dbReference type="Pfam" id="PF00450">
    <property type="entry name" value="Peptidase_S10"/>
    <property type="match status" value="1"/>
</dbReference>
<evidence type="ECO:0000256" key="21">
    <source>
        <dbReference type="SAM" id="SignalP"/>
    </source>
</evidence>
<dbReference type="AlphaFoldDB" id="A0A015I1K6"/>
<keyword evidence="10 20" id="KW-1133">Transmembrane helix</keyword>
<dbReference type="MEROPS" id="S10.007"/>
<dbReference type="GO" id="GO:0006508">
    <property type="term" value="P:proteolysis"/>
    <property type="evidence" value="ECO:0007669"/>
    <property type="project" value="UniProtKB-KW"/>
</dbReference>
<dbReference type="Proteomes" id="UP000022910">
    <property type="component" value="Unassembled WGS sequence"/>
</dbReference>
<evidence type="ECO:0000256" key="9">
    <source>
        <dbReference type="ARBA" id="ARBA00022801"/>
    </source>
</evidence>
<evidence type="ECO:0000256" key="11">
    <source>
        <dbReference type="ARBA" id="ARBA00023034"/>
    </source>
</evidence>
<dbReference type="PROSITE" id="PS00560">
    <property type="entry name" value="CARBOXYPEPT_SER_HIS"/>
    <property type="match status" value="1"/>
</dbReference>
<evidence type="ECO:0000256" key="18">
    <source>
        <dbReference type="ARBA" id="ARBA00042717"/>
    </source>
</evidence>
<dbReference type="GO" id="GO:0004185">
    <property type="term" value="F:serine-type carboxypeptidase activity"/>
    <property type="evidence" value="ECO:0007669"/>
    <property type="project" value="UniProtKB-EC"/>
</dbReference>
<evidence type="ECO:0000256" key="4">
    <source>
        <dbReference type="ARBA" id="ARBA00022645"/>
    </source>
</evidence>
<sequence>MKCSLKLLALGIGLLLSAFYRITDAADASKYFVSSLPGLPDNSNLKLHAGHITIDGKTNSNVFFWLIHNRHIPNIPKFVIWLNGGPGCSSMDGLFLENGPWRMNHDQTLRLTDGSWDEYANVLYVDFPVGTGFSFANSNSYPKNMTEIVSHFLLFIDNFFDTFPEYSKDHLYISGESFAGTFIPYMASSILKRNHERKTPDYRKYNLKGIAIGNGWIDPVSQYNAYYTFSVEKGLLDGEDKDTAEKQLKKCMKEQKKKPTIHLDICEQILQTILKHSIQKVGENETCINQYDIRDHSDSYPSCGSKWPYELSDITQYLRRADVIGAIHAENQQLGWVECNHGVGRGFDNDNSPPSVTLLPALLKQINVLLYSGDQDLICNTNGTNDMLENLEWNGHKGFQNLTTLPYFVNHTKAGYILSERNLTYVVVYNSSHMVPYDKPVVSMDMMYRFMGLNHHLVSKWPSSIGFENSDDDISTDTSFNEKIDKYYNAGTFTLVIVILAIVGLGAIIWRNRSRRRNRNASQAMKAAVESQMGEMDELVIESPLFQSDDVDHFGDSDPEDDNHGSTSNASRNKIRERNQGSRYQDSEDNDREERMRLRSSDDR</sequence>
<keyword evidence="8 21" id="KW-0732">Signal</keyword>
<dbReference type="FunFam" id="3.40.50.1820:FF:000121">
    <property type="entry name" value="Carboxypeptidase D"/>
    <property type="match status" value="1"/>
</dbReference>
<dbReference type="OMA" id="EMADQFV"/>
<keyword evidence="23" id="KW-1185">Reference proteome</keyword>
<evidence type="ECO:0000256" key="6">
    <source>
        <dbReference type="ARBA" id="ARBA00022692"/>
    </source>
</evidence>
<keyword evidence="11" id="KW-0333">Golgi apparatus</keyword>
<keyword evidence="7" id="KW-0053">Apoptosis</keyword>
<evidence type="ECO:0000256" key="15">
    <source>
        <dbReference type="ARBA" id="ARBA00038895"/>
    </source>
</evidence>
<dbReference type="InterPro" id="IPR033124">
    <property type="entry name" value="Ser_caboxypep_his_AS"/>
</dbReference>
<comment type="caution">
    <text evidence="22">The sequence shown here is derived from an EMBL/GenBank/DDBJ whole genome shotgun (WGS) entry which is preliminary data.</text>
</comment>
<comment type="similarity">
    <text evidence="3">Belongs to the peptidase S10 family.</text>
</comment>
<evidence type="ECO:0000313" key="22">
    <source>
        <dbReference type="EMBL" id="EXX50857.1"/>
    </source>
</evidence>
<gene>
    <name evidence="22" type="ORF">RirG_266840</name>
</gene>
<dbReference type="EC" id="3.4.16.6" evidence="15"/>
<dbReference type="PRINTS" id="PR00724">
    <property type="entry name" value="CRBOXYPTASEC"/>
</dbReference>
<evidence type="ECO:0000256" key="1">
    <source>
        <dbReference type="ARBA" id="ARBA00001003"/>
    </source>
</evidence>
<keyword evidence="4" id="KW-0121">Carboxypeptidase</keyword>
<comment type="function">
    <text evidence="14">Protease with a carboxypeptidase B-like function involved in the C-terminal processing of the lysine and arginine residues from protein precursors. Promotes cell fusion and is involved in the programmed cell death.</text>
</comment>
<dbReference type="OrthoDB" id="443318at2759"/>
<evidence type="ECO:0000256" key="2">
    <source>
        <dbReference type="ARBA" id="ARBA00004393"/>
    </source>
</evidence>
<evidence type="ECO:0000256" key="10">
    <source>
        <dbReference type="ARBA" id="ARBA00022989"/>
    </source>
</evidence>
<reference evidence="22 23" key="1">
    <citation type="submission" date="2014-02" db="EMBL/GenBank/DDBJ databases">
        <title>Single nucleus genome sequencing reveals high similarity among nuclei of an endomycorrhizal fungus.</title>
        <authorList>
            <person name="Lin K."/>
            <person name="Geurts R."/>
            <person name="Zhang Z."/>
            <person name="Limpens E."/>
            <person name="Saunders D.G."/>
            <person name="Mu D."/>
            <person name="Pang E."/>
            <person name="Cao H."/>
            <person name="Cha H."/>
            <person name="Lin T."/>
            <person name="Zhou Q."/>
            <person name="Shang Y."/>
            <person name="Li Y."/>
            <person name="Ivanov S."/>
            <person name="Sharma T."/>
            <person name="Velzen R.V."/>
            <person name="Ruijter N.D."/>
            <person name="Aanen D.K."/>
            <person name="Win J."/>
            <person name="Kamoun S."/>
            <person name="Bisseling T."/>
            <person name="Huang S."/>
        </authorList>
    </citation>
    <scope>NUCLEOTIDE SEQUENCE [LARGE SCALE GENOMIC DNA]</scope>
    <source>
        <strain evidence="23">DAOM197198w</strain>
    </source>
</reference>
<keyword evidence="13" id="KW-0325">Glycoprotein</keyword>